<protein>
    <submittedName>
        <fullName evidence="1">Uncharacterized protein</fullName>
    </submittedName>
</protein>
<dbReference type="KEGG" id="apuu:APUU_12144A"/>
<reference evidence="1" key="1">
    <citation type="submission" date="2021-01" db="EMBL/GenBank/DDBJ databases">
        <authorList>
            <consortium name="Aspergillus puulaauensis MK2 genome sequencing consortium"/>
            <person name="Kazuki M."/>
            <person name="Futagami T."/>
        </authorList>
    </citation>
    <scope>NUCLEOTIDE SEQUENCE</scope>
    <source>
        <strain evidence="1">MK2</strain>
    </source>
</reference>
<dbReference type="EMBL" id="AP024443">
    <property type="protein sequence ID" value="BCS19316.1"/>
    <property type="molecule type" value="Genomic_DNA"/>
</dbReference>
<name>A0A7R8AHQ8_9EURO</name>
<dbReference type="AlphaFoldDB" id="A0A7R8AHQ8"/>
<evidence type="ECO:0000313" key="2">
    <source>
        <dbReference type="Proteomes" id="UP000654913"/>
    </source>
</evidence>
<evidence type="ECO:0000313" key="1">
    <source>
        <dbReference type="EMBL" id="BCS19316.1"/>
    </source>
</evidence>
<dbReference type="RefSeq" id="XP_041551510.1">
    <property type="nucleotide sequence ID" value="XM_041698313.1"/>
</dbReference>
<reference evidence="1" key="2">
    <citation type="submission" date="2021-02" db="EMBL/GenBank/DDBJ databases">
        <title>Aspergillus puulaauensis MK2 genome sequence.</title>
        <authorList>
            <person name="Futagami T."/>
            <person name="Mori K."/>
            <person name="Kadooka C."/>
            <person name="Tanaka T."/>
        </authorList>
    </citation>
    <scope>NUCLEOTIDE SEQUENCE</scope>
    <source>
        <strain evidence="1">MK2</strain>
    </source>
</reference>
<dbReference type="Proteomes" id="UP000654913">
    <property type="component" value="Chromosome 1"/>
</dbReference>
<dbReference type="GeneID" id="64969321"/>
<keyword evidence="2" id="KW-1185">Reference proteome</keyword>
<sequence length="132" mass="14338">MEAKVTQTLAGSAIRKKCHSLPVTKCSGSNGLRLAPGRSVSLRLSDHPHHIMDLILSSYFLRGGPSPPETAYHRRVQTGLTIAAFIPWYWHGRLSGSISGLSYSATVTVHIHILRSFLPEPCQTASALLPPV</sequence>
<accession>A0A7R8AHQ8</accession>
<proteinExistence type="predicted"/>
<gene>
    <name evidence="1" type="ORF">APUU_12144A</name>
</gene>
<organism evidence="1 2">
    <name type="scientific">Aspergillus puulaauensis</name>
    <dbReference type="NCBI Taxonomy" id="1220207"/>
    <lineage>
        <taxon>Eukaryota</taxon>
        <taxon>Fungi</taxon>
        <taxon>Dikarya</taxon>
        <taxon>Ascomycota</taxon>
        <taxon>Pezizomycotina</taxon>
        <taxon>Eurotiomycetes</taxon>
        <taxon>Eurotiomycetidae</taxon>
        <taxon>Eurotiales</taxon>
        <taxon>Aspergillaceae</taxon>
        <taxon>Aspergillus</taxon>
    </lineage>
</organism>